<dbReference type="SUPFAM" id="SSF56214">
    <property type="entry name" value="4'-phosphopantetheinyl transferase"/>
    <property type="match status" value="2"/>
</dbReference>
<comment type="caution">
    <text evidence="5">The sequence shown here is derived from an EMBL/GenBank/DDBJ whole genome shotgun (WGS) entry which is preliminary data.</text>
</comment>
<organism evidence="5 6">
    <name type="scientific">Paraburkholderia metrosideri</name>
    <dbReference type="NCBI Taxonomy" id="580937"/>
    <lineage>
        <taxon>Bacteria</taxon>
        <taxon>Pseudomonadati</taxon>
        <taxon>Pseudomonadota</taxon>
        <taxon>Betaproteobacteria</taxon>
        <taxon>Burkholderiales</taxon>
        <taxon>Burkholderiaceae</taxon>
        <taxon>Paraburkholderia</taxon>
    </lineage>
</organism>
<gene>
    <name evidence="5" type="primary">sfp</name>
    <name evidence="5" type="ORF">LMG28140_06139</name>
</gene>
<accession>A0ABM8P692</accession>
<evidence type="ECO:0000259" key="4">
    <source>
        <dbReference type="Pfam" id="PF22624"/>
    </source>
</evidence>
<evidence type="ECO:0000256" key="1">
    <source>
        <dbReference type="ARBA" id="ARBA00010990"/>
    </source>
</evidence>
<dbReference type="Pfam" id="PF01648">
    <property type="entry name" value="ACPS"/>
    <property type="match status" value="1"/>
</dbReference>
<keyword evidence="6" id="KW-1185">Reference proteome</keyword>
<evidence type="ECO:0000313" key="5">
    <source>
        <dbReference type="EMBL" id="CAD6557412.1"/>
    </source>
</evidence>
<evidence type="ECO:0000259" key="3">
    <source>
        <dbReference type="Pfam" id="PF01648"/>
    </source>
</evidence>
<evidence type="ECO:0000256" key="2">
    <source>
        <dbReference type="ARBA" id="ARBA00022679"/>
    </source>
</evidence>
<dbReference type="Pfam" id="PF22624">
    <property type="entry name" value="AASDHPPT_N"/>
    <property type="match status" value="1"/>
</dbReference>
<keyword evidence="2 5" id="KW-0808">Transferase</keyword>
<dbReference type="EC" id="2.7.8.7" evidence="5"/>
<protein>
    <submittedName>
        <fullName evidence="5">4'-phosphopantetheinyl transferase Sfp</fullName>
        <ecNumber evidence="5">2.7.8.7</ecNumber>
    </submittedName>
</protein>
<sequence length="232" mass="26224">MYSIESIPLPHDAPSDISLWRVDLAFNLSLDDDAFSSLSDDERTRARKFLRHEDTLRFATVRVALRERLAQYLGIGPHALRFTHDAHRRPHLAESNRIDFNVSHTGSHGLIAMSAVRRVGVDIEQMRAQFDWRSVAPLTLDPAEKMWIERLDITQQRAAFYDAWVAKEALVKTTGVGVVEGLQHLSVLPRDTSRVTLRNAIPDGMRAISAHWLAAPDSYAACLAWSETPFSR</sequence>
<dbReference type="InterPro" id="IPR055066">
    <property type="entry name" value="AASDHPPT_N"/>
</dbReference>
<evidence type="ECO:0000313" key="6">
    <source>
        <dbReference type="Proteomes" id="UP000598032"/>
    </source>
</evidence>
<dbReference type="EMBL" id="CAJHCP010000018">
    <property type="protein sequence ID" value="CAD6557412.1"/>
    <property type="molecule type" value="Genomic_DNA"/>
</dbReference>
<feature type="domain" description="4'-phosphopantetheinyl transferase N-terminal" evidence="4">
    <location>
        <begin position="34"/>
        <end position="113"/>
    </location>
</feature>
<name>A0ABM8P692_9BURK</name>
<dbReference type="PANTHER" id="PTHR12215">
    <property type="entry name" value="PHOSPHOPANTETHEINE TRANSFERASE"/>
    <property type="match status" value="1"/>
</dbReference>
<feature type="domain" description="4'-phosphopantetheinyl transferase" evidence="3">
    <location>
        <begin position="118"/>
        <end position="223"/>
    </location>
</feature>
<comment type="similarity">
    <text evidence="1">Belongs to the P-Pant transferase superfamily. Gsp/Sfp/HetI/AcpT family.</text>
</comment>
<dbReference type="Gene3D" id="3.90.470.20">
    <property type="entry name" value="4'-phosphopantetheinyl transferase domain"/>
    <property type="match status" value="2"/>
</dbReference>
<dbReference type="InterPro" id="IPR050559">
    <property type="entry name" value="P-Pant_transferase_sf"/>
</dbReference>
<dbReference type="GO" id="GO:0008897">
    <property type="term" value="F:holo-[acyl-carrier-protein] synthase activity"/>
    <property type="evidence" value="ECO:0007669"/>
    <property type="project" value="UniProtKB-EC"/>
</dbReference>
<reference evidence="5 6" key="1">
    <citation type="submission" date="2020-10" db="EMBL/GenBank/DDBJ databases">
        <authorList>
            <person name="Peeters C."/>
        </authorList>
    </citation>
    <scope>NUCLEOTIDE SEQUENCE [LARGE SCALE GENOMIC DNA]</scope>
    <source>
        <strain evidence="5 6">LMG 28140</strain>
    </source>
</reference>
<dbReference type="InterPro" id="IPR037143">
    <property type="entry name" value="4-PPantetheinyl_Trfase_dom_sf"/>
</dbReference>
<dbReference type="InterPro" id="IPR008278">
    <property type="entry name" value="4-PPantetheinyl_Trfase_dom"/>
</dbReference>
<dbReference type="PANTHER" id="PTHR12215:SF10">
    <property type="entry name" value="L-AMINOADIPATE-SEMIALDEHYDE DEHYDROGENASE-PHOSPHOPANTETHEINYL TRANSFERASE"/>
    <property type="match status" value="1"/>
</dbReference>
<dbReference type="RefSeq" id="WP_201646026.1">
    <property type="nucleotide sequence ID" value="NZ_CAJHCP010000018.1"/>
</dbReference>
<proteinExistence type="inferred from homology"/>
<dbReference type="Proteomes" id="UP000598032">
    <property type="component" value="Unassembled WGS sequence"/>
</dbReference>